<evidence type="ECO:0008006" key="3">
    <source>
        <dbReference type="Google" id="ProtNLM"/>
    </source>
</evidence>
<dbReference type="KEGG" id="mnv:MNVI_27560"/>
<sequence length="115" mass="12612">MNQQLTQLLGEQGGVVTSAQALTFLTRRGLERELNHGGLQKIWYGIYAAGDVDTSLRLRGLDLATGTPVAACLGTAAAMYGFDTEETVDLHVLNPRRQQLRSADGLVVHRRRAHR</sequence>
<dbReference type="Proteomes" id="UP000466894">
    <property type="component" value="Chromosome"/>
</dbReference>
<evidence type="ECO:0000313" key="2">
    <source>
        <dbReference type="Proteomes" id="UP000466894"/>
    </source>
</evidence>
<dbReference type="AlphaFoldDB" id="A0A7I7PFP8"/>
<accession>A0A7I7PFP8</accession>
<reference evidence="1 2" key="1">
    <citation type="journal article" date="2019" name="Emerg. Microbes Infect.">
        <title>Comprehensive subspecies identification of 175 nontuberculous mycobacteria species based on 7547 genomic profiles.</title>
        <authorList>
            <person name="Matsumoto Y."/>
            <person name="Kinjo T."/>
            <person name="Motooka D."/>
            <person name="Nabeya D."/>
            <person name="Jung N."/>
            <person name="Uechi K."/>
            <person name="Horii T."/>
            <person name="Iida T."/>
            <person name="Fujita J."/>
            <person name="Nakamura S."/>
        </authorList>
    </citation>
    <scope>NUCLEOTIDE SEQUENCE [LARGE SCALE GENOMIC DNA]</scope>
    <source>
        <strain evidence="1 2">JCM 16367</strain>
    </source>
</reference>
<organism evidence="1 2">
    <name type="scientific">Mycobacterium noviomagense</name>
    <dbReference type="NCBI Taxonomy" id="459858"/>
    <lineage>
        <taxon>Bacteria</taxon>
        <taxon>Bacillati</taxon>
        <taxon>Actinomycetota</taxon>
        <taxon>Actinomycetes</taxon>
        <taxon>Mycobacteriales</taxon>
        <taxon>Mycobacteriaceae</taxon>
        <taxon>Mycobacterium</taxon>
    </lineage>
</organism>
<name>A0A7I7PFP8_9MYCO</name>
<protein>
    <recommendedName>
        <fullName evidence="3">Transcriptional regulator</fullName>
    </recommendedName>
</protein>
<dbReference type="EMBL" id="AP022583">
    <property type="protein sequence ID" value="BBY07438.1"/>
    <property type="molecule type" value="Genomic_DNA"/>
</dbReference>
<gene>
    <name evidence="1" type="ORF">MNVI_27560</name>
</gene>
<evidence type="ECO:0000313" key="1">
    <source>
        <dbReference type="EMBL" id="BBY07438.1"/>
    </source>
</evidence>
<proteinExistence type="predicted"/>